<keyword evidence="3" id="KW-0158">Chromosome</keyword>
<dbReference type="InterPro" id="IPR046341">
    <property type="entry name" value="SET_dom_sf"/>
</dbReference>
<evidence type="ECO:0000256" key="11">
    <source>
        <dbReference type="ARBA" id="ARBA00023328"/>
    </source>
</evidence>
<dbReference type="InterPro" id="IPR007728">
    <property type="entry name" value="Pre-SET_dom"/>
</dbReference>
<dbReference type="SMART" id="SM00298">
    <property type="entry name" value="CHROMO"/>
    <property type="match status" value="1"/>
</dbReference>
<dbReference type="InterPro" id="IPR016197">
    <property type="entry name" value="Chromo-like_dom_sf"/>
</dbReference>
<feature type="domain" description="Chromo" evidence="14">
    <location>
        <begin position="145"/>
        <end position="196"/>
    </location>
</feature>
<keyword evidence="7 12" id="KW-0479">Metal-binding</keyword>
<dbReference type="EMBL" id="CP092870">
    <property type="protein sequence ID" value="UYV70644.1"/>
    <property type="molecule type" value="Genomic_DNA"/>
</dbReference>
<dbReference type="InterPro" id="IPR003616">
    <property type="entry name" value="Post-SET_dom"/>
</dbReference>
<evidence type="ECO:0000256" key="13">
    <source>
        <dbReference type="SAM" id="MobiDB-lite"/>
    </source>
</evidence>
<dbReference type="SUPFAM" id="SSF54160">
    <property type="entry name" value="Chromo domain-like"/>
    <property type="match status" value="1"/>
</dbReference>
<evidence type="ECO:0000256" key="10">
    <source>
        <dbReference type="ARBA" id="ARBA00023242"/>
    </source>
</evidence>
<evidence type="ECO:0000259" key="14">
    <source>
        <dbReference type="PROSITE" id="PS50013"/>
    </source>
</evidence>
<feature type="compositionally biased region" description="Polar residues" evidence="13">
    <location>
        <begin position="52"/>
        <end position="66"/>
    </location>
</feature>
<dbReference type="Pfam" id="PF05033">
    <property type="entry name" value="Pre-SET"/>
    <property type="match status" value="1"/>
</dbReference>
<organism evidence="18 19">
    <name type="scientific">Cordylochernes scorpioides</name>
    <dbReference type="NCBI Taxonomy" id="51811"/>
    <lineage>
        <taxon>Eukaryota</taxon>
        <taxon>Metazoa</taxon>
        <taxon>Ecdysozoa</taxon>
        <taxon>Arthropoda</taxon>
        <taxon>Chelicerata</taxon>
        <taxon>Arachnida</taxon>
        <taxon>Pseudoscorpiones</taxon>
        <taxon>Cheliferoidea</taxon>
        <taxon>Chernetidae</taxon>
        <taxon>Cordylochernes</taxon>
    </lineage>
</organism>
<dbReference type="EC" id="2.1.1.355" evidence="12"/>
<dbReference type="SMART" id="SM00468">
    <property type="entry name" value="PreSET"/>
    <property type="match status" value="1"/>
</dbReference>
<evidence type="ECO:0000259" key="15">
    <source>
        <dbReference type="PROSITE" id="PS50280"/>
    </source>
</evidence>
<evidence type="ECO:0000256" key="9">
    <source>
        <dbReference type="ARBA" id="ARBA00022853"/>
    </source>
</evidence>
<dbReference type="PROSITE" id="PS50013">
    <property type="entry name" value="CHROMO_2"/>
    <property type="match status" value="1"/>
</dbReference>
<dbReference type="InterPro" id="IPR001214">
    <property type="entry name" value="SET_dom"/>
</dbReference>
<dbReference type="PANTHER" id="PTHR46223:SF4">
    <property type="entry name" value="HISTONE-LYSINE N-METHYLTRANSFERASE-RELATED"/>
    <property type="match status" value="1"/>
</dbReference>
<feature type="domain" description="Post-SET" evidence="17">
    <location>
        <begin position="557"/>
        <end position="573"/>
    </location>
</feature>
<comment type="subcellular location">
    <subcellularLocation>
        <location evidence="2">Chromosome</location>
        <location evidence="2">Centromere</location>
    </subcellularLocation>
    <subcellularLocation>
        <location evidence="1 12">Nucleus</location>
    </subcellularLocation>
</comment>
<evidence type="ECO:0000313" key="19">
    <source>
        <dbReference type="Proteomes" id="UP001235939"/>
    </source>
</evidence>
<dbReference type="InterPro" id="IPR000953">
    <property type="entry name" value="Chromo/chromo_shadow_dom"/>
</dbReference>
<evidence type="ECO:0000256" key="7">
    <source>
        <dbReference type="ARBA" id="ARBA00022723"/>
    </source>
</evidence>
<dbReference type="InterPro" id="IPR023779">
    <property type="entry name" value="Chromodomain_CS"/>
</dbReference>
<keyword evidence="8 12" id="KW-0862">Zinc</keyword>
<gene>
    <name evidence="18" type="ORF">LAZ67_8000144</name>
</gene>
<keyword evidence="5 12" id="KW-0808">Transferase</keyword>
<evidence type="ECO:0000259" key="16">
    <source>
        <dbReference type="PROSITE" id="PS50867"/>
    </source>
</evidence>
<dbReference type="InterPro" id="IPR050973">
    <property type="entry name" value="H3K9_Histone-Lys_N-MTase"/>
</dbReference>
<dbReference type="Gene3D" id="2.170.270.10">
    <property type="entry name" value="SET domain"/>
    <property type="match status" value="1"/>
</dbReference>
<dbReference type="InterPro" id="IPR011381">
    <property type="entry name" value="H3-K9_MeTrfase_SUV39H1/2-like"/>
</dbReference>
<keyword evidence="6 12" id="KW-0949">S-adenosyl-L-methionine</keyword>
<evidence type="ECO:0000256" key="1">
    <source>
        <dbReference type="ARBA" id="ARBA00004123"/>
    </source>
</evidence>
<keyword evidence="4 12" id="KW-0489">Methyltransferase</keyword>
<evidence type="ECO:0000256" key="8">
    <source>
        <dbReference type="ARBA" id="ARBA00022833"/>
    </source>
</evidence>
<dbReference type="Pfam" id="PF00856">
    <property type="entry name" value="SET"/>
    <property type="match status" value="1"/>
</dbReference>
<evidence type="ECO:0000256" key="12">
    <source>
        <dbReference type="PIRNR" id="PIRNR009343"/>
    </source>
</evidence>
<dbReference type="PROSITE" id="PS50280">
    <property type="entry name" value="SET"/>
    <property type="match status" value="1"/>
</dbReference>
<name>A0ABY6KPZ4_9ARAC</name>
<dbReference type="PROSITE" id="PS50867">
    <property type="entry name" value="PRE_SET"/>
    <property type="match status" value="1"/>
</dbReference>
<evidence type="ECO:0000256" key="6">
    <source>
        <dbReference type="ARBA" id="ARBA00022691"/>
    </source>
</evidence>
<keyword evidence="9 12" id="KW-0156">Chromatin regulator</keyword>
<keyword evidence="19" id="KW-1185">Reference proteome</keyword>
<evidence type="ECO:0000256" key="4">
    <source>
        <dbReference type="ARBA" id="ARBA00022603"/>
    </source>
</evidence>
<dbReference type="CDD" id="cd00024">
    <property type="entry name" value="CD_CSD"/>
    <property type="match status" value="1"/>
</dbReference>
<dbReference type="PROSITE" id="PS50868">
    <property type="entry name" value="POST_SET"/>
    <property type="match status" value="1"/>
</dbReference>
<comment type="similarity">
    <text evidence="12">Belongs to the class V-like SAM-binding methyltransferase superfamily. Histone-lysine methyltransferase family. Suvar3-9 subfamily.</text>
</comment>
<keyword evidence="11" id="KW-0137">Centromere</keyword>
<accession>A0ABY6KPZ4</accession>
<protein>
    <recommendedName>
        <fullName evidence="12">Histone-lysine N-methyltransferase</fullName>
        <ecNumber evidence="12">2.1.1.355</ecNumber>
    </recommendedName>
</protein>
<dbReference type="Pfam" id="PF00385">
    <property type="entry name" value="Chromo"/>
    <property type="match status" value="1"/>
</dbReference>
<dbReference type="PIRSF" id="PIRSF009343">
    <property type="entry name" value="SUV39_SET"/>
    <property type="match status" value="1"/>
</dbReference>
<dbReference type="InterPro" id="IPR023780">
    <property type="entry name" value="Chromo_domain"/>
</dbReference>
<comment type="catalytic activity">
    <reaction evidence="12">
        <text>L-lysyl(9)-[histone H3] + 3 S-adenosyl-L-methionine = N(6),N(6),N(6)-trimethyl-L-lysyl(9)-[histone H3] + 3 S-adenosyl-L-homocysteine + 3 H(+)</text>
        <dbReference type="Rhea" id="RHEA:60276"/>
        <dbReference type="Rhea" id="RHEA-COMP:15538"/>
        <dbReference type="Rhea" id="RHEA-COMP:15546"/>
        <dbReference type="ChEBI" id="CHEBI:15378"/>
        <dbReference type="ChEBI" id="CHEBI:29969"/>
        <dbReference type="ChEBI" id="CHEBI:57856"/>
        <dbReference type="ChEBI" id="CHEBI:59789"/>
        <dbReference type="ChEBI" id="CHEBI:61961"/>
        <dbReference type="EC" id="2.1.1.355"/>
    </reaction>
</comment>
<dbReference type="Gene3D" id="2.40.50.40">
    <property type="match status" value="1"/>
</dbReference>
<dbReference type="PROSITE" id="PS00598">
    <property type="entry name" value="CHROMO_1"/>
    <property type="match status" value="1"/>
</dbReference>
<feature type="domain" description="SET" evidence="15">
    <location>
        <begin position="406"/>
        <end position="531"/>
    </location>
</feature>
<evidence type="ECO:0000313" key="18">
    <source>
        <dbReference type="EMBL" id="UYV70644.1"/>
    </source>
</evidence>
<reference evidence="18 19" key="1">
    <citation type="submission" date="2022-01" db="EMBL/GenBank/DDBJ databases">
        <title>A chromosomal length assembly of Cordylochernes scorpioides.</title>
        <authorList>
            <person name="Zeh D."/>
            <person name="Zeh J."/>
        </authorList>
    </citation>
    <scope>NUCLEOTIDE SEQUENCE [LARGE SCALE GENOMIC DNA]</scope>
    <source>
        <strain evidence="18">IN4F17</strain>
        <tissue evidence="18">Whole Body</tissue>
    </source>
</reference>
<evidence type="ECO:0000259" key="17">
    <source>
        <dbReference type="PROSITE" id="PS50868"/>
    </source>
</evidence>
<dbReference type="SMART" id="SM00317">
    <property type="entry name" value="SET"/>
    <property type="match status" value="1"/>
</dbReference>
<dbReference type="Proteomes" id="UP001235939">
    <property type="component" value="Chromosome 08"/>
</dbReference>
<keyword evidence="10 12" id="KW-0539">Nucleus</keyword>
<evidence type="ECO:0000256" key="2">
    <source>
        <dbReference type="ARBA" id="ARBA00004584"/>
    </source>
</evidence>
<evidence type="ECO:0000256" key="5">
    <source>
        <dbReference type="ARBA" id="ARBA00022679"/>
    </source>
</evidence>
<feature type="domain" description="Pre-SET" evidence="16">
    <location>
        <begin position="343"/>
        <end position="403"/>
    </location>
</feature>
<feature type="region of interest" description="Disordered" evidence="13">
    <location>
        <begin position="28"/>
        <end position="68"/>
    </location>
</feature>
<evidence type="ECO:0000256" key="3">
    <source>
        <dbReference type="ARBA" id="ARBA00022454"/>
    </source>
</evidence>
<dbReference type="SUPFAM" id="SSF82199">
    <property type="entry name" value="SET domain"/>
    <property type="match status" value="1"/>
</dbReference>
<sequence>MFALQTSAMTKDHLTSYCHKTNGLWPGETKLDDHGQNIPPSPATASLDDAPSSPQAALTPHSTNPAPKTYVKKYHSASSCHKRSQAQSENSLKKRKYYHLWSKYRLEATCLPLLESIDDLMKSCERENLKFCNVFNMEALDGGVYEVEEIILMSVRSGMEPKYFVKWTNWPSEFNSWETRSELGNCKALLSLFMRRPYARCQLKHPNDQPLFVKTLVGMTSPEFLDPLPLFKILGTPIDVNKSRPYKLKSFKEKLSDILALGGSLEKRLQVSSKFGSVEKFILFVNKRQEALKEIEEWKETRLRDFNMEVENLVDLEVPPLDFEFIMDYRAGEGITIPNDPFVGCECEDCFSSKTKCCPSKSGANFPFLKSGALHIVPGFPIYECNKLCRCGPDCENRITQKGTKVRLSIFRTSNGKGWGVKTLDKIRKDMFVMEYMGEIISNEEAERRGQIYNELGSTYLFDLDFETETNAFTVDATYMGNASHFVNHSCSPNMTVFAVWVNNLDSRMPRIAFFSNRTIQPGEELTFDYTKDMQQKQTKQPNDEGPQEDLDYSSFTKMDCKCGAPSCRKTIFT</sequence>
<proteinExistence type="inferred from homology"/>
<dbReference type="CDD" id="cd10542">
    <property type="entry name" value="SET_SUV39H"/>
    <property type="match status" value="1"/>
</dbReference>
<dbReference type="PANTHER" id="PTHR46223">
    <property type="entry name" value="HISTONE-LYSINE N-METHYLTRANSFERASE SUV39H"/>
    <property type="match status" value="1"/>
</dbReference>